<dbReference type="InterPro" id="IPR000796">
    <property type="entry name" value="Asp_trans"/>
</dbReference>
<keyword evidence="5" id="KW-0663">Pyridoxal phosphate</keyword>
<dbReference type="Gene3D" id="3.90.1150.10">
    <property type="entry name" value="Aspartate Aminotransferase, domain 1"/>
    <property type="match status" value="1"/>
</dbReference>
<dbReference type="GO" id="GO:0004069">
    <property type="term" value="F:L-aspartate:2-oxoglutarate aminotransferase activity"/>
    <property type="evidence" value="ECO:0007669"/>
    <property type="project" value="TreeGrafter"/>
</dbReference>
<dbReference type="Proteomes" id="UP001309876">
    <property type="component" value="Unassembled WGS sequence"/>
</dbReference>
<evidence type="ECO:0000313" key="6">
    <source>
        <dbReference type="EMBL" id="KAK5081030.1"/>
    </source>
</evidence>
<sequence>MFSFLGLSPAVVKALQDYHIYMAENSRISIAGLNDSNVEYVARAIAHVLRQSEKQESGSRLFATL</sequence>
<evidence type="ECO:0000256" key="4">
    <source>
        <dbReference type="ARBA" id="ARBA00022679"/>
    </source>
</evidence>
<accession>A0AAN7YCW9</accession>
<organism evidence="6 7">
    <name type="scientific">Lithohypha guttulata</name>
    <dbReference type="NCBI Taxonomy" id="1690604"/>
    <lineage>
        <taxon>Eukaryota</taxon>
        <taxon>Fungi</taxon>
        <taxon>Dikarya</taxon>
        <taxon>Ascomycota</taxon>
        <taxon>Pezizomycotina</taxon>
        <taxon>Eurotiomycetes</taxon>
        <taxon>Chaetothyriomycetidae</taxon>
        <taxon>Chaetothyriales</taxon>
        <taxon>Trichomeriaceae</taxon>
        <taxon>Lithohypha</taxon>
    </lineage>
</organism>
<comment type="subunit">
    <text evidence="2">Homodimer.</text>
</comment>
<comment type="cofactor">
    <cofactor evidence="1">
        <name>pyridoxal 5'-phosphate</name>
        <dbReference type="ChEBI" id="CHEBI:597326"/>
    </cofactor>
</comment>
<keyword evidence="3" id="KW-0032">Aminotransferase</keyword>
<gene>
    <name evidence="6" type="ORF">LTR05_008347</name>
</gene>
<comment type="caution">
    <text evidence="6">The sequence shown here is derived from an EMBL/GenBank/DDBJ whole genome shotgun (WGS) entry which is preliminary data.</text>
</comment>
<dbReference type="AlphaFoldDB" id="A0AAN7YCW9"/>
<evidence type="ECO:0000256" key="5">
    <source>
        <dbReference type="ARBA" id="ARBA00022898"/>
    </source>
</evidence>
<dbReference type="PANTHER" id="PTHR11879:SF55">
    <property type="entry name" value="GLUTAMATE OXALOACETATE TRANSAMINASE 1, ISOFORM B"/>
    <property type="match status" value="1"/>
</dbReference>
<evidence type="ECO:0000256" key="2">
    <source>
        <dbReference type="ARBA" id="ARBA00011738"/>
    </source>
</evidence>
<keyword evidence="4" id="KW-0808">Transferase</keyword>
<evidence type="ECO:0000256" key="1">
    <source>
        <dbReference type="ARBA" id="ARBA00001933"/>
    </source>
</evidence>
<dbReference type="GO" id="GO:0005829">
    <property type="term" value="C:cytosol"/>
    <property type="evidence" value="ECO:0007669"/>
    <property type="project" value="TreeGrafter"/>
</dbReference>
<evidence type="ECO:0000256" key="3">
    <source>
        <dbReference type="ARBA" id="ARBA00022576"/>
    </source>
</evidence>
<dbReference type="PANTHER" id="PTHR11879">
    <property type="entry name" value="ASPARTATE AMINOTRANSFERASE"/>
    <property type="match status" value="1"/>
</dbReference>
<protein>
    <recommendedName>
        <fullName evidence="8">Aspartate transaminase</fullName>
    </recommendedName>
</protein>
<keyword evidence="7" id="KW-1185">Reference proteome</keyword>
<reference evidence="6 7" key="1">
    <citation type="submission" date="2023-08" db="EMBL/GenBank/DDBJ databases">
        <title>Black Yeasts Isolated from many extreme environments.</title>
        <authorList>
            <person name="Coleine C."/>
            <person name="Stajich J.E."/>
            <person name="Selbmann L."/>
        </authorList>
    </citation>
    <scope>NUCLEOTIDE SEQUENCE [LARGE SCALE GENOMIC DNA]</scope>
    <source>
        <strain evidence="6 7">CCFEE 5910</strain>
    </source>
</reference>
<dbReference type="InterPro" id="IPR015422">
    <property type="entry name" value="PyrdxlP-dep_Trfase_small"/>
</dbReference>
<evidence type="ECO:0008006" key="8">
    <source>
        <dbReference type="Google" id="ProtNLM"/>
    </source>
</evidence>
<proteinExistence type="predicted"/>
<dbReference type="EMBL" id="JAVRRJ010000011">
    <property type="protein sequence ID" value="KAK5081030.1"/>
    <property type="molecule type" value="Genomic_DNA"/>
</dbReference>
<name>A0AAN7YCW9_9EURO</name>
<evidence type="ECO:0000313" key="7">
    <source>
        <dbReference type="Proteomes" id="UP001309876"/>
    </source>
</evidence>
<dbReference type="GO" id="GO:0006532">
    <property type="term" value="P:aspartate biosynthetic process"/>
    <property type="evidence" value="ECO:0007669"/>
    <property type="project" value="TreeGrafter"/>
</dbReference>